<keyword evidence="6" id="KW-1185">Reference proteome</keyword>
<dbReference type="RefSeq" id="WP_006036167.1">
    <property type="nucleotide sequence ID" value="NZ_AEDD01000001.1"/>
</dbReference>
<sequence length="461" mass="49269">MYVSRSDSQQQNKKRRRRRVRRLVVINFTMLAIILILVAVFWSTIFSSKQSDGGLTSKAEHGNSDTNNAPSEPEQVDKPKAAPDISDSGQHSAKDNSVKPPDTTDDAKPGDTESPSTDSSKPDDASNQPPAANEGEQGAATDDSQQASSSVNLAFVGDILLGSSVESTMRSQGFDYPFSGALNLLTGADLTAGNLEGPITTRGVPAQNKQYVFKGAPDLLKSLTDSGFDVVSLANNHTLDQGAQGLLDTIKHLDKAGLPHMGGGNNDAEAFAPTILEASGVKVAYIGLSRVVPETNWKADKDHPGVAETYDSTRAVAAIKKAKEQADLVVIMVHWGVERAEQPVEHQTTLARQYIDAGADLVIGSHPHVLQGFEQYKGKWIAYSLGNFVFNETATPRTKDTGVLEAACSKSGDCKLTIHPMVAKQSRPAPADPDKAKEIISYLTRISLGAKVDAEGHIISK</sequence>
<dbReference type="Proteomes" id="UP000005387">
    <property type="component" value="Unassembled WGS sequence"/>
</dbReference>
<dbReference type="AlphaFoldDB" id="E0I4V7"/>
<evidence type="ECO:0000256" key="2">
    <source>
        <dbReference type="SAM" id="MobiDB-lite"/>
    </source>
</evidence>
<evidence type="ECO:0000259" key="4">
    <source>
        <dbReference type="SMART" id="SM00854"/>
    </source>
</evidence>
<dbReference type="SUPFAM" id="SSF56300">
    <property type="entry name" value="Metallo-dependent phosphatases"/>
    <property type="match status" value="1"/>
</dbReference>
<keyword evidence="3" id="KW-0812">Transmembrane</keyword>
<evidence type="ECO:0000256" key="3">
    <source>
        <dbReference type="SAM" id="Phobius"/>
    </source>
</evidence>
<organism evidence="5 6">
    <name type="scientific">Paenibacillus curdlanolyticus YK9</name>
    <dbReference type="NCBI Taxonomy" id="717606"/>
    <lineage>
        <taxon>Bacteria</taxon>
        <taxon>Bacillati</taxon>
        <taxon>Bacillota</taxon>
        <taxon>Bacilli</taxon>
        <taxon>Bacillales</taxon>
        <taxon>Paenibacillaceae</taxon>
        <taxon>Paenibacillus</taxon>
    </lineage>
</organism>
<gene>
    <name evidence="5" type="ORF">PaecuDRAFT_0149</name>
</gene>
<keyword evidence="3" id="KW-1133">Transmembrane helix</keyword>
<feature type="region of interest" description="Disordered" evidence="2">
    <location>
        <begin position="51"/>
        <end position="147"/>
    </location>
</feature>
<dbReference type="PANTHER" id="PTHR33393:SF13">
    <property type="entry name" value="PGA BIOSYNTHESIS PROTEIN CAPA"/>
    <property type="match status" value="1"/>
</dbReference>
<dbReference type="Pfam" id="PF09587">
    <property type="entry name" value="PGA_cap"/>
    <property type="match status" value="1"/>
</dbReference>
<dbReference type="InterPro" id="IPR019079">
    <property type="entry name" value="Capsule_synth_CapA"/>
</dbReference>
<name>E0I4V7_9BACL</name>
<dbReference type="EMBL" id="AEDD01000001">
    <property type="protein sequence ID" value="EFM12638.1"/>
    <property type="molecule type" value="Genomic_DNA"/>
</dbReference>
<dbReference type="InterPro" id="IPR029052">
    <property type="entry name" value="Metallo-depent_PP-like"/>
</dbReference>
<evidence type="ECO:0000256" key="1">
    <source>
        <dbReference type="ARBA" id="ARBA00005662"/>
    </source>
</evidence>
<comment type="similarity">
    <text evidence="1">Belongs to the CapA family.</text>
</comment>
<dbReference type="STRING" id="717606.PaecuDRAFT_0149"/>
<evidence type="ECO:0000313" key="6">
    <source>
        <dbReference type="Proteomes" id="UP000005387"/>
    </source>
</evidence>
<dbReference type="Gene3D" id="3.60.21.10">
    <property type="match status" value="1"/>
</dbReference>
<proteinExistence type="inferred from homology"/>
<feature type="compositionally biased region" description="Polar residues" evidence="2">
    <location>
        <begin position="113"/>
        <end position="130"/>
    </location>
</feature>
<keyword evidence="3" id="KW-0472">Membrane</keyword>
<accession>E0I4V7</accession>
<feature type="transmembrane region" description="Helical" evidence="3">
    <location>
        <begin position="20"/>
        <end position="42"/>
    </location>
</feature>
<dbReference type="CDD" id="cd07381">
    <property type="entry name" value="MPP_CapA"/>
    <property type="match status" value="1"/>
</dbReference>
<reference evidence="5 6" key="1">
    <citation type="submission" date="2010-07" db="EMBL/GenBank/DDBJ databases">
        <title>The draft genome of Paenibacillus curdlanolyticus YK9.</title>
        <authorList>
            <consortium name="US DOE Joint Genome Institute (JGI-PGF)"/>
            <person name="Lucas S."/>
            <person name="Copeland A."/>
            <person name="Lapidus A."/>
            <person name="Cheng J.-F."/>
            <person name="Bruce D."/>
            <person name="Goodwin L."/>
            <person name="Pitluck S."/>
            <person name="Land M.L."/>
            <person name="Hauser L."/>
            <person name="Chang Y.-J."/>
            <person name="Jeffries C."/>
            <person name="Anderson I.J."/>
            <person name="Johnson E."/>
            <person name="Loganathan U."/>
            <person name="Mulhopadhyay B."/>
            <person name="Kyrpides N."/>
            <person name="Woyke T.J."/>
        </authorList>
    </citation>
    <scope>NUCLEOTIDE SEQUENCE [LARGE SCALE GENOMIC DNA]</scope>
    <source>
        <strain evidence="5 6">YK9</strain>
    </source>
</reference>
<protein>
    <submittedName>
        <fullName evidence="5">Capsule synthesis protein, CapA</fullName>
    </submittedName>
</protein>
<dbReference type="OrthoDB" id="9810906at2"/>
<dbReference type="eggNOG" id="COG2843">
    <property type="taxonomic scope" value="Bacteria"/>
</dbReference>
<dbReference type="SMART" id="SM00854">
    <property type="entry name" value="PGA_cap"/>
    <property type="match status" value="1"/>
</dbReference>
<dbReference type="InterPro" id="IPR052169">
    <property type="entry name" value="CW_Biosynth-Accessory"/>
</dbReference>
<feature type="domain" description="Capsule synthesis protein CapA" evidence="4">
    <location>
        <begin position="152"/>
        <end position="392"/>
    </location>
</feature>
<dbReference type="PANTHER" id="PTHR33393">
    <property type="entry name" value="POLYGLUTAMINE SYNTHESIS ACCESSORY PROTEIN RV0574C-RELATED"/>
    <property type="match status" value="1"/>
</dbReference>
<evidence type="ECO:0000313" key="5">
    <source>
        <dbReference type="EMBL" id="EFM12638.1"/>
    </source>
</evidence>